<accession>A0ABD2N8E7</accession>
<proteinExistence type="predicted"/>
<feature type="chain" id="PRO_5044847871" evidence="1">
    <location>
        <begin position="20"/>
        <end position="70"/>
    </location>
</feature>
<name>A0ABD2N8E7_9CUCU</name>
<keyword evidence="3" id="KW-1185">Reference proteome</keyword>
<feature type="non-terminal residue" evidence="2">
    <location>
        <position position="1"/>
    </location>
</feature>
<dbReference type="AlphaFoldDB" id="A0ABD2N8E7"/>
<sequence length="70" mass="7567">FRTVLKGVTISTFLTFVSSADSRSVVASAITCKVFPNPIQCANIHPDPSFVFAISKDSKQASHMNRIPLA</sequence>
<keyword evidence="1" id="KW-0732">Signal</keyword>
<dbReference type="Proteomes" id="UP001516400">
    <property type="component" value="Unassembled WGS sequence"/>
</dbReference>
<gene>
    <name evidence="2" type="ORF">HHI36_019776</name>
</gene>
<feature type="signal peptide" evidence="1">
    <location>
        <begin position="1"/>
        <end position="19"/>
    </location>
</feature>
<protein>
    <submittedName>
        <fullName evidence="2">Uncharacterized protein</fullName>
    </submittedName>
</protein>
<comment type="caution">
    <text evidence="2">The sequence shown here is derived from an EMBL/GenBank/DDBJ whole genome shotgun (WGS) entry which is preliminary data.</text>
</comment>
<reference evidence="2 3" key="1">
    <citation type="journal article" date="2021" name="BMC Biol.">
        <title>Horizontally acquired antibacterial genes associated with adaptive radiation of ladybird beetles.</title>
        <authorList>
            <person name="Li H.S."/>
            <person name="Tang X.F."/>
            <person name="Huang Y.H."/>
            <person name="Xu Z.Y."/>
            <person name="Chen M.L."/>
            <person name="Du X.Y."/>
            <person name="Qiu B.Y."/>
            <person name="Chen P.T."/>
            <person name="Zhang W."/>
            <person name="Slipinski A."/>
            <person name="Escalona H.E."/>
            <person name="Waterhouse R.M."/>
            <person name="Zwick A."/>
            <person name="Pang H."/>
        </authorList>
    </citation>
    <scope>NUCLEOTIDE SEQUENCE [LARGE SCALE GENOMIC DNA]</scope>
    <source>
        <strain evidence="2">SYSU2018</strain>
    </source>
</reference>
<dbReference type="EMBL" id="JABFTP020000083">
    <property type="protein sequence ID" value="KAL3275003.1"/>
    <property type="molecule type" value="Genomic_DNA"/>
</dbReference>
<organism evidence="2 3">
    <name type="scientific">Cryptolaemus montrouzieri</name>
    <dbReference type="NCBI Taxonomy" id="559131"/>
    <lineage>
        <taxon>Eukaryota</taxon>
        <taxon>Metazoa</taxon>
        <taxon>Ecdysozoa</taxon>
        <taxon>Arthropoda</taxon>
        <taxon>Hexapoda</taxon>
        <taxon>Insecta</taxon>
        <taxon>Pterygota</taxon>
        <taxon>Neoptera</taxon>
        <taxon>Endopterygota</taxon>
        <taxon>Coleoptera</taxon>
        <taxon>Polyphaga</taxon>
        <taxon>Cucujiformia</taxon>
        <taxon>Coccinelloidea</taxon>
        <taxon>Coccinellidae</taxon>
        <taxon>Scymninae</taxon>
        <taxon>Scymnini</taxon>
        <taxon>Cryptolaemus</taxon>
    </lineage>
</organism>
<evidence type="ECO:0000313" key="3">
    <source>
        <dbReference type="Proteomes" id="UP001516400"/>
    </source>
</evidence>
<evidence type="ECO:0000313" key="2">
    <source>
        <dbReference type="EMBL" id="KAL3275003.1"/>
    </source>
</evidence>
<evidence type="ECO:0000256" key="1">
    <source>
        <dbReference type="SAM" id="SignalP"/>
    </source>
</evidence>